<accession>A0A382ATD1</accession>
<protein>
    <recommendedName>
        <fullName evidence="1">Alkyl hydroperoxide reductase subunit C/ Thiol specific antioxidant domain-containing protein</fullName>
    </recommendedName>
</protein>
<dbReference type="SUPFAM" id="SSF52833">
    <property type="entry name" value="Thioredoxin-like"/>
    <property type="match status" value="1"/>
</dbReference>
<evidence type="ECO:0000259" key="1">
    <source>
        <dbReference type="Pfam" id="PF00578"/>
    </source>
</evidence>
<proteinExistence type="predicted"/>
<feature type="domain" description="Alkyl hydroperoxide reductase subunit C/ Thiol specific antioxidant" evidence="1">
    <location>
        <begin position="30"/>
        <end position="69"/>
    </location>
</feature>
<dbReference type="EMBL" id="UINC01026702">
    <property type="protein sequence ID" value="SVB04624.1"/>
    <property type="molecule type" value="Genomic_DNA"/>
</dbReference>
<reference evidence="2" key="1">
    <citation type="submission" date="2018-05" db="EMBL/GenBank/DDBJ databases">
        <authorList>
            <person name="Lanie J.A."/>
            <person name="Ng W.-L."/>
            <person name="Kazmierczak K.M."/>
            <person name="Andrzejewski T.M."/>
            <person name="Davidsen T.M."/>
            <person name="Wayne K.J."/>
            <person name="Tettelin H."/>
            <person name="Glass J.I."/>
            <person name="Rusch D."/>
            <person name="Podicherti R."/>
            <person name="Tsui H.-C.T."/>
            <person name="Winkler M.E."/>
        </authorList>
    </citation>
    <scope>NUCLEOTIDE SEQUENCE</scope>
</reference>
<dbReference type="InterPro" id="IPR000866">
    <property type="entry name" value="AhpC/TSA"/>
</dbReference>
<gene>
    <name evidence="2" type="ORF">METZ01_LOCUS157478</name>
</gene>
<dbReference type="GO" id="GO:0016209">
    <property type="term" value="F:antioxidant activity"/>
    <property type="evidence" value="ECO:0007669"/>
    <property type="project" value="InterPro"/>
</dbReference>
<dbReference type="Pfam" id="PF00578">
    <property type="entry name" value="AhpC-TSA"/>
    <property type="match status" value="1"/>
</dbReference>
<dbReference type="GO" id="GO:0016491">
    <property type="term" value="F:oxidoreductase activity"/>
    <property type="evidence" value="ECO:0007669"/>
    <property type="project" value="InterPro"/>
</dbReference>
<dbReference type="InterPro" id="IPR036249">
    <property type="entry name" value="Thioredoxin-like_sf"/>
</dbReference>
<dbReference type="AlphaFoldDB" id="A0A382ATD1"/>
<evidence type="ECO:0000313" key="2">
    <source>
        <dbReference type="EMBL" id="SVB04624.1"/>
    </source>
</evidence>
<sequence>MKLMLIIIAIAVIVTVTLVFGFSGNIVLKVGDPAPYFELKDQNDETRRLSDYTGKRLVVYFFPMADTPG</sequence>
<name>A0A382ATD1_9ZZZZ</name>
<organism evidence="2">
    <name type="scientific">marine metagenome</name>
    <dbReference type="NCBI Taxonomy" id="408172"/>
    <lineage>
        <taxon>unclassified sequences</taxon>
        <taxon>metagenomes</taxon>
        <taxon>ecological metagenomes</taxon>
    </lineage>
</organism>
<dbReference type="Gene3D" id="3.40.30.10">
    <property type="entry name" value="Glutaredoxin"/>
    <property type="match status" value="1"/>
</dbReference>